<sequence length="262" mass="30089">MAATDTHETLEEHMQLQRVFRILTIDIPDKRLARKLQAVEAKLAELYHGSLSNTSLDGNAHDRNPRETKRLEDIKAAYVAERNKLHGTQDEWPTTHRITKDVLADVLERLGMPLSPNEVDDLVWEVNDGLDGAVSWDEYNRSFLRCKHDKTYLEPTLLFHMTCFIMYDRECTGKVSMDDAMHMLFLKYGNHMEAEMEALFGKQLRDDEFVLTLTFSQYVEALERRRIDQIDQLGLLGKVGAKRQAKATQALPPPHDAATNAH</sequence>
<evidence type="ECO:0000313" key="2">
    <source>
        <dbReference type="EMBL" id="ETW01910.1"/>
    </source>
</evidence>
<dbReference type="InterPro" id="IPR011992">
    <property type="entry name" value="EF-hand-dom_pair"/>
</dbReference>
<dbReference type="GO" id="GO:0005509">
    <property type="term" value="F:calcium ion binding"/>
    <property type="evidence" value="ECO:0007669"/>
    <property type="project" value="InterPro"/>
</dbReference>
<dbReference type="AlphaFoldDB" id="A0A024U6V1"/>
<dbReference type="Gene3D" id="1.10.238.10">
    <property type="entry name" value="EF-hand"/>
    <property type="match status" value="1"/>
</dbReference>
<dbReference type="EMBL" id="KI913962">
    <property type="protein sequence ID" value="ETW01910.1"/>
    <property type="molecule type" value="Genomic_DNA"/>
</dbReference>
<feature type="domain" description="EF-hand" evidence="1">
    <location>
        <begin position="97"/>
        <end position="139"/>
    </location>
</feature>
<organism evidence="2">
    <name type="scientific">Aphanomyces invadans</name>
    <dbReference type="NCBI Taxonomy" id="157072"/>
    <lineage>
        <taxon>Eukaryota</taxon>
        <taxon>Sar</taxon>
        <taxon>Stramenopiles</taxon>
        <taxon>Oomycota</taxon>
        <taxon>Saprolegniomycetes</taxon>
        <taxon>Saprolegniales</taxon>
        <taxon>Verrucalvaceae</taxon>
        <taxon>Aphanomyces</taxon>
    </lineage>
</organism>
<dbReference type="RefSeq" id="XP_008869758.1">
    <property type="nucleotide sequence ID" value="XM_008871536.1"/>
</dbReference>
<dbReference type="OrthoDB" id="26525at2759"/>
<dbReference type="eggNOG" id="ENOG502S4TW">
    <property type="taxonomic scope" value="Eukaryota"/>
</dbReference>
<protein>
    <recommendedName>
        <fullName evidence="1">EF-hand domain-containing protein</fullName>
    </recommendedName>
</protein>
<gene>
    <name evidence="2" type="ORF">H310_06464</name>
</gene>
<proteinExistence type="predicted"/>
<evidence type="ECO:0000259" key="1">
    <source>
        <dbReference type="Pfam" id="PF13833"/>
    </source>
</evidence>
<dbReference type="SUPFAM" id="SSF47473">
    <property type="entry name" value="EF-hand"/>
    <property type="match status" value="1"/>
</dbReference>
<name>A0A024U6V1_9STRA</name>
<dbReference type="GeneID" id="20083514"/>
<dbReference type="VEuPathDB" id="FungiDB:H310_06464"/>
<accession>A0A024U6V1</accession>
<dbReference type="InterPro" id="IPR002048">
    <property type="entry name" value="EF_hand_dom"/>
</dbReference>
<dbReference type="Pfam" id="PF13833">
    <property type="entry name" value="EF-hand_8"/>
    <property type="match status" value="1"/>
</dbReference>
<reference evidence="2" key="1">
    <citation type="submission" date="2013-12" db="EMBL/GenBank/DDBJ databases">
        <title>The Genome Sequence of Aphanomyces invadans NJM9701.</title>
        <authorList>
            <consortium name="The Broad Institute Genomics Platform"/>
            <person name="Russ C."/>
            <person name="Tyler B."/>
            <person name="van West P."/>
            <person name="Dieguez-Uribeondo J."/>
            <person name="Young S.K."/>
            <person name="Zeng Q."/>
            <person name="Gargeya S."/>
            <person name="Fitzgerald M."/>
            <person name="Abouelleil A."/>
            <person name="Alvarado L."/>
            <person name="Chapman S.B."/>
            <person name="Gainer-Dewar J."/>
            <person name="Goldberg J."/>
            <person name="Griggs A."/>
            <person name="Gujja S."/>
            <person name="Hansen M."/>
            <person name="Howarth C."/>
            <person name="Imamovic A."/>
            <person name="Ireland A."/>
            <person name="Larimer J."/>
            <person name="McCowan C."/>
            <person name="Murphy C."/>
            <person name="Pearson M."/>
            <person name="Poon T.W."/>
            <person name="Priest M."/>
            <person name="Roberts A."/>
            <person name="Saif S."/>
            <person name="Shea T."/>
            <person name="Sykes S."/>
            <person name="Wortman J."/>
            <person name="Nusbaum C."/>
            <person name="Birren B."/>
        </authorList>
    </citation>
    <scope>NUCLEOTIDE SEQUENCE [LARGE SCALE GENOMIC DNA]</scope>
    <source>
        <strain evidence="2">NJM9701</strain>
    </source>
</reference>